<reference evidence="1 2" key="1">
    <citation type="submission" date="2016-03" db="EMBL/GenBank/DDBJ databases">
        <title>Comparative genomics of the ectomycorrhizal sister species Rhizopogon vinicolor and Rhizopogon vesiculosus (Basidiomycota: Boletales) reveals a divergence of the mating type B locus.</title>
        <authorList>
            <person name="Mujic A.B."/>
            <person name="Kuo A."/>
            <person name="Tritt A."/>
            <person name="Lipzen A."/>
            <person name="Chen C."/>
            <person name="Johnson J."/>
            <person name="Sharma A."/>
            <person name="Barry K."/>
            <person name="Grigoriev I.V."/>
            <person name="Spatafora J.W."/>
        </authorList>
    </citation>
    <scope>NUCLEOTIDE SEQUENCE [LARGE SCALE GENOMIC DNA]</scope>
    <source>
        <strain evidence="1 2">AM-OR11-056</strain>
    </source>
</reference>
<dbReference type="AlphaFoldDB" id="A0A1J8PUJ9"/>
<proteinExistence type="predicted"/>
<dbReference type="EMBL" id="LVVM01004582">
    <property type="protein sequence ID" value="OJA12573.1"/>
    <property type="molecule type" value="Genomic_DNA"/>
</dbReference>
<evidence type="ECO:0000313" key="2">
    <source>
        <dbReference type="Proteomes" id="UP000183567"/>
    </source>
</evidence>
<keyword evidence="2" id="KW-1185">Reference proteome</keyword>
<accession>A0A1J8PUJ9</accession>
<gene>
    <name evidence="1" type="ORF">AZE42_04944</name>
</gene>
<name>A0A1J8PUJ9_9AGAM</name>
<dbReference type="Proteomes" id="UP000183567">
    <property type="component" value="Unassembled WGS sequence"/>
</dbReference>
<dbReference type="STRING" id="180088.A0A1J8PUJ9"/>
<comment type="caution">
    <text evidence="1">The sequence shown here is derived from an EMBL/GenBank/DDBJ whole genome shotgun (WGS) entry which is preliminary data.</text>
</comment>
<dbReference type="OrthoDB" id="2606310at2759"/>
<evidence type="ECO:0000313" key="1">
    <source>
        <dbReference type="EMBL" id="OJA12573.1"/>
    </source>
</evidence>
<evidence type="ECO:0008006" key="3">
    <source>
        <dbReference type="Google" id="ProtNLM"/>
    </source>
</evidence>
<sequence>MSPYRRFPFPTELGLLILTYAGRPTFTQTGSHATASNIYSSAMALCRVSRAVRRAVLPQVLHTVVLFEKRNVKAFVRALRMQRAYAKRGSDLHFDYADCIRRIWIGEISAGPRFISFFTLLCRSASDISLLAPVLLAAESLSIDYAGVFLLEGCLSHVWESRNMNTNHIPWSTKTLTLRGHSKESHFRKENAATSAFIASIPYVICLFPPETTIVWTRRSGGDLEEDALLSFDKLPAWVEHTRMPHWKSLQTITFAWPHLVDSVTAWLVNRRDAHVELLKYVLPVHGWGIKEVEKGKDDGA</sequence>
<organism evidence="1 2">
    <name type="scientific">Rhizopogon vesiculosus</name>
    <dbReference type="NCBI Taxonomy" id="180088"/>
    <lineage>
        <taxon>Eukaryota</taxon>
        <taxon>Fungi</taxon>
        <taxon>Dikarya</taxon>
        <taxon>Basidiomycota</taxon>
        <taxon>Agaricomycotina</taxon>
        <taxon>Agaricomycetes</taxon>
        <taxon>Agaricomycetidae</taxon>
        <taxon>Boletales</taxon>
        <taxon>Suillineae</taxon>
        <taxon>Rhizopogonaceae</taxon>
        <taxon>Rhizopogon</taxon>
    </lineage>
</organism>
<protein>
    <recommendedName>
        <fullName evidence="3">F-box domain-containing protein</fullName>
    </recommendedName>
</protein>